<name>A0A6L3MMK8_9BURK</name>
<sequence length="198" mass="22718">MRKRELYHLYYSGMDRYDFDQDWLNRNAEIFCGSCRRLKIFDREIDVRLDRKISGKPDMLFAGYLPVPGIASDRLIGLLGSEGRRFLNVGRVISVEGGVEFEQPYKSFSGKYGYVTLRGKKPSIFKGVPFPENERLVVCNECGFESRRERAPWFLLESECPDAPISCTGLGILIDEDIYKEVEGVKLKDVLVQSVEIL</sequence>
<dbReference type="AlphaFoldDB" id="A0A6L3MMK8"/>
<organism evidence="1 2">
    <name type="scientific">Burkholderia stagnalis</name>
    <dbReference type="NCBI Taxonomy" id="1503054"/>
    <lineage>
        <taxon>Bacteria</taxon>
        <taxon>Pseudomonadati</taxon>
        <taxon>Pseudomonadota</taxon>
        <taxon>Betaproteobacteria</taxon>
        <taxon>Burkholderiales</taxon>
        <taxon>Burkholderiaceae</taxon>
        <taxon>Burkholderia</taxon>
        <taxon>Burkholderia cepacia complex</taxon>
    </lineage>
</organism>
<gene>
    <name evidence="1" type="ORF">F7R25_33510</name>
</gene>
<dbReference type="EMBL" id="VZOK01000089">
    <property type="protein sequence ID" value="KAB0632339.1"/>
    <property type="molecule type" value="Genomic_DNA"/>
</dbReference>
<reference evidence="1 2" key="1">
    <citation type="submission" date="2019-09" db="EMBL/GenBank/DDBJ databases">
        <title>Draft genome sequences of 48 bacterial type strains from the CCUG.</title>
        <authorList>
            <person name="Tunovic T."/>
            <person name="Pineiro-Iglesias B."/>
            <person name="Unosson C."/>
            <person name="Inganas E."/>
            <person name="Ohlen M."/>
            <person name="Cardew S."/>
            <person name="Jensie-Markopoulos S."/>
            <person name="Salva-Serra F."/>
            <person name="Jaen-Luchoro D."/>
            <person name="Karlsson R."/>
            <person name="Svensson-Stadler L."/>
            <person name="Chun J."/>
            <person name="Moore E."/>
        </authorList>
    </citation>
    <scope>NUCLEOTIDE SEQUENCE [LARGE SCALE GENOMIC DNA]</scope>
    <source>
        <strain evidence="1 2">CCUG 65686</strain>
    </source>
</reference>
<protein>
    <submittedName>
        <fullName evidence="1">Uncharacterized protein</fullName>
    </submittedName>
</protein>
<evidence type="ECO:0000313" key="2">
    <source>
        <dbReference type="Proteomes" id="UP000473470"/>
    </source>
</evidence>
<comment type="caution">
    <text evidence="1">The sequence shown here is derived from an EMBL/GenBank/DDBJ whole genome shotgun (WGS) entry which is preliminary data.</text>
</comment>
<evidence type="ECO:0000313" key="1">
    <source>
        <dbReference type="EMBL" id="KAB0632339.1"/>
    </source>
</evidence>
<proteinExistence type="predicted"/>
<dbReference type="Proteomes" id="UP000473470">
    <property type="component" value="Unassembled WGS sequence"/>
</dbReference>
<accession>A0A6L3MMK8</accession>
<dbReference type="RefSeq" id="WP_150999340.1">
    <property type="nucleotide sequence ID" value="NZ_CABVPM010000001.1"/>
</dbReference>